<keyword evidence="2" id="KW-0012">Acyltransferase</keyword>
<dbReference type="PROSITE" id="PS51186">
    <property type="entry name" value="GNAT"/>
    <property type="match status" value="1"/>
</dbReference>
<evidence type="ECO:0000313" key="5">
    <source>
        <dbReference type="Proteomes" id="UP001209317"/>
    </source>
</evidence>
<comment type="caution">
    <text evidence="4">The sequence shown here is derived from an EMBL/GenBank/DDBJ whole genome shotgun (WGS) entry which is preliminary data.</text>
</comment>
<dbReference type="CDD" id="cd04301">
    <property type="entry name" value="NAT_SF"/>
    <property type="match status" value="1"/>
</dbReference>
<feature type="domain" description="N-acetyltransferase" evidence="3">
    <location>
        <begin position="1"/>
        <end position="154"/>
    </location>
</feature>
<dbReference type="Proteomes" id="UP001209317">
    <property type="component" value="Unassembled WGS sequence"/>
</dbReference>
<dbReference type="PANTHER" id="PTHR10545:SF29">
    <property type="entry name" value="GH14572P-RELATED"/>
    <property type="match status" value="1"/>
</dbReference>
<proteinExistence type="predicted"/>
<dbReference type="AlphaFoldDB" id="A0AAE3IME0"/>
<accession>A0AAE3IME0</accession>
<protein>
    <submittedName>
        <fullName evidence="4">GNAT family N-acetyltransferase</fullName>
    </submittedName>
</protein>
<sequence>MIRLIAKEDIQRVNELYFALFKLTAQTEPYYHKPTYQNEDFLKSIIDQQNGFVGYVYEKNDLVAGFVIAQLQTSPPYECFKQLNSVYLMDIVVDEHYRGQGIGAKLIDKIKDWSFRNDVDYLELSVLAKNKKAYQLYLREGFVPYNMSMRSKLK</sequence>
<keyword evidence="5" id="KW-1185">Reference proteome</keyword>
<evidence type="ECO:0000259" key="3">
    <source>
        <dbReference type="PROSITE" id="PS51186"/>
    </source>
</evidence>
<evidence type="ECO:0000313" key="4">
    <source>
        <dbReference type="EMBL" id="MCU7693833.1"/>
    </source>
</evidence>
<evidence type="ECO:0000256" key="2">
    <source>
        <dbReference type="ARBA" id="ARBA00023315"/>
    </source>
</evidence>
<keyword evidence="1" id="KW-0808">Transferase</keyword>
<dbReference type="Gene3D" id="3.40.630.30">
    <property type="match status" value="1"/>
</dbReference>
<dbReference type="SUPFAM" id="SSF55729">
    <property type="entry name" value="Acyl-CoA N-acyltransferases (Nat)"/>
    <property type="match status" value="1"/>
</dbReference>
<dbReference type="EMBL" id="JAOTPL010000004">
    <property type="protein sequence ID" value="MCU7693833.1"/>
    <property type="molecule type" value="Genomic_DNA"/>
</dbReference>
<gene>
    <name evidence="4" type="ORF">OD355_04800</name>
</gene>
<dbReference type="InterPro" id="IPR051016">
    <property type="entry name" value="Diverse_Substrate_AcTransf"/>
</dbReference>
<organism evidence="4 5">
    <name type="scientific">Haoranjiania flava</name>
    <dbReference type="NCBI Taxonomy" id="1856322"/>
    <lineage>
        <taxon>Bacteria</taxon>
        <taxon>Pseudomonadati</taxon>
        <taxon>Bacteroidota</taxon>
        <taxon>Chitinophagia</taxon>
        <taxon>Chitinophagales</taxon>
        <taxon>Chitinophagaceae</taxon>
        <taxon>Haoranjiania</taxon>
    </lineage>
</organism>
<dbReference type="RefSeq" id="WP_263037319.1">
    <property type="nucleotide sequence ID" value="NZ_JAOTPL010000004.1"/>
</dbReference>
<dbReference type="GO" id="GO:0008080">
    <property type="term" value="F:N-acetyltransferase activity"/>
    <property type="evidence" value="ECO:0007669"/>
    <property type="project" value="TreeGrafter"/>
</dbReference>
<dbReference type="Pfam" id="PF00583">
    <property type="entry name" value="Acetyltransf_1"/>
    <property type="match status" value="1"/>
</dbReference>
<reference evidence="4" key="1">
    <citation type="submission" date="2022-10" db="EMBL/GenBank/DDBJ databases">
        <authorList>
            <person name="Kim H.S."/>
            <person name="Kim J.-S."/>
            <person name="Suh M.K."/>
            <person name="Eom M.K."/>
            <person name="Lee J.-S."/>
        </authorList>
    </citation>
    <scope>NUCLEOTIDE SEQUENCE</scope>
    <source>
        <strain evidence="4">LIP-5</strain>
    </source>
</reference>
<dbReference type="InterPro" id="IPR016181">
    <property type="entry name" value="Acyl_CoA_acyltransferase"/>
</dbReference>
<name>A0AAE3IME0_9BACT</name>
<dbReference type="InterPro" id="IPR000182">
    <property type="entry name" value="GNAT_dom"/>
</dbReference>
<evidence type="ECO:0000256" key="1">
    <source>
        <dbReference type="ARBA" id="ARBA00022679"/>
    </source>
</evidence>
<dbReference type="PANTHER" id="PTHR10545">
    <property type="entry name" value="DIAMINE N-ACETYLTRANSFERASE"/>
    <property type="match status" value="1"/>
</dbReference>